<protein>
    <submittedName>
        <fullName evidence="6">Unannotated protein</fullName>
    </submittedName>
</protein>
<evidence type="ECO:0000313" key="8">
    <source>
        <dbReference type="EMBL" id="CAB5062331.1"/>
    </source>
</evidence>
<reference evidence="6" key="1">
    <citation type="submission" date="2020-05" db="EMBL/GenBank/DDBJ databases">
        <authorList>
            <person name="Chiriac C."/>
            <person name="Salcher M."/>
            <person name="Ghai R."/>
            <person name="Kavagutti S V."/>
        </authorList>
    </citation>
    <scope>NUCLEOTIDE SEQUENCE</scope>
</reference>
<dbReference type="InterPro" id="IPR003439">
    <property type="entry name" value="ABC_transporter-like_ATP-bd"/>
</dbReference>
<name>A0A6J6U4Z3_9ZZZZ</name>
<sequence>MSGNERHTLEIRGLEAAVEGKQILFGVDLTVSSGEVHAVMGPNGAGKSTLSAVLLGRPGYHVLAGSVTLDGEDLLALPTWKRAAAGVHLIMQYPTEVPGVKLDDVLAEALVSRGRSANGLENLLRAEAARIGLDTELLHRALNVDLSGGEKKRNETLQLAVLEPKFAILDELDSGLDIDALRDCARRVEAASNAGLGVLAITHYSRLFEELRPDTVHILVRGRVVASGSPELADELERDGYAKYLGSEPEAPAAGKRTGLDDLFAR</sequence>
<dbReference type="EMBL" id="CAEZXX010000150">
    <property type="protein sequence ID" value="CAB4722155.1"/>
    <property type="molecule type" value="Genomic_DNA"/>
</dbReference>
<evidence type="ECO:0000259" key="4">
    <source>
        <dbReference type="PROSITE" id="PS50893"/>
    </source>
</evidence>
<evidence type="ECO:0000313" key="6">
    <source>
        <dbReference type="EMBL" id="CAB4754338.1"/>
    </source>
</evidence>
<dbReference type="PROSITE" id="PS50893">
    <property type="entry name" value="ABC_TRANSPORTER_2"/>
    <property type="match status" value="1"/>
</dbReference>
<proteinExistence type="predicted"/>
<evidence type="ECO:0000313" key="7">
    <source>
        <dbReference type="EMBL" id="CAB4863394.1"/>
    </source>
</evidence>
<dbReference type="EMBL" id="CAFBQP010000038">
    <property type="protein sequence ID" value="CAB5062331.1"/>
    <property type="molecule type" value="Genomic_DNA"/>
</dbReference>
<dbReference type="GO" id="GO:0005524">
    <property type="term" value="F:ATP binding"/>
    <property type="evidence" value="ECO:0007669"/>
    <property type="project" value="UniProtKB-KW"/>
</dbReference>
<evidence type="ECO:0000256" key="2">
    <source>
        <dbReference type="ARBA" id="ARBA00022840"/>
    </source>
</evidence>
<dbReference type="GO" id="GO:0016887">
    <property type="term" value="F:ATP hydrolysis activity"/>
    <property type="evidence" value="ECO:0007669"/>
    <property type="project" value="InterPro"/>
</dbReference>
<dbReference type="Pfam" id="PF00005">
    <property type="entry name" value="ABC_tran"/>
    <property type="match status" value="1"/>
</dbReference>
<accession>A0A6J6U4Z3</accession>
<dbReference type="NCBIfam" id="TIGR01978">
    <property type="entry name" value="sufC"/>
    <property type="match status" value="1"/>
</dbReference>
<dbReference type="PANTHER" id="PTHR43204:SF1">
    <property type="entry name" value="ABC TRANSPORTER I FAMILY MEMBER 6, CHLOROPLASTIC"/>
    <property type="match status" value="1"/>
</dbReference>
<gene>
    <name evidence="5" type="ORF">UFOPK2602_01813</name>
    <name evidence="6" type="ORF">UFOPK2806_01212</name>
    <name evidence="7" type="ORF">UFOPK3417_00351</name>
    <name evidence="8" type="ORF">UFOPK4306_01144</name>
</gene>
<dbReference type="InterPro" id="IPR010230">
    <property type="entry name" value="FeS-cluster_ATPase_SufC"/>
</dbReference>
<dbReference type="InterPro" id="IPR027417">
    <property type="entry name" value="P-loop_NTPase"/>
</dbReference>
<dbReference type="SUPFAM" id="SSF52540">
    <property type="entry name" value="P-loop containing nucleoside triphosphate hydrolases"/>
    <property type="match status" value="1"/>
</dbReference>
<dbReference type="EMBL" id="CAEZYY010000013">
    <property type="protein sequence ID" value="CAB4754338.1"/>
    <property type="molecule type" value="Genomic_DNA"/>
</dbReference>
<evidence type="ECO:0000256" key="3">
    <source>
        <dbReference type="SAM" id="MobiDB-lite"/>
    </source>
</evidence>
<organism evidence="6">
    <name type="scientific">freshwater metagenome</name>
    <dbReference type="NCBI Taxonomy" id="449393"/>
    <lineage>
        <taxon>unclassified sequences</taxon>
        <taxon>metagenomes</taxon>
        <taxon>ecological metagenomes</taxon>
    </lineage>
</organism>
<keyword evidence="1" id="KW-0547">Nucleotide-binding</keyword>
<dbReference type="CDD" id="cd03217">
    <property type="entry name" value="ABC_FeS_Assembly"/>
    <property type="match status" value="1"/>
</dbReference>
<feature type="region of interest" description="Disordered" evidence="3">
    <location>
        <begin position="246"/>
        <end position="266"/>
    </location>
</feature>
<evidence type="ECO:0000313" key="5">
    <source>
        <dbReference type="EMBL" id="CAB4722155.1"/>
    </source>
</evidence>
<dbReference type="SMART" id="SM00382">
    <property type="entry name" value="AAA"/>
    <property type="match status" value="1"/>
</dbReference>
<dbReference type="InterPro" id="IPR003593">
    <property type="entry name" value="AAA+_ATPase"/>
</dbReference>
<dbReference type="AlphaFoldDB" id="A0A6J6U4Z3"/>
<dbReference type="EMBL" id="CAFBLR010000019">
    <property type="protein sequence ID" value="CAB4863394.1"/>
    <property type="molecule type" value="Genomic_DNA"/>
</dbReference>
<keyword evidence="2" id="KW-0067">ATP-binding</keyword>
<feature type="domain" description="ABC transporter" evidence="4">
    <location>
        <begin position="9"/>
        <end position="246"/>
    </location>
</feature>
<evidence type="ECO:0000256" key="1">
    <source>
        <dbReference type="ARBA" id="ARBA00022741"/>
    </source>
</evidence>
<dbReference type="Gene3D" id="3.40.50.300">
    <property type="entry name" value="P-loop containing nucleotide triphosphate hydrolases"/>
    <property type="match status" value="1"/>
</dbReference>
<dbReference type="PANTHER" id="PTHR43204">
    <property type="entry name" value="ABC TRANSPORTER I FAMILY MEMBER 6, CHLOROPLASTIC"/>
    <property type="match status" value="1"/>
</dbReference>